<protein>
    <submittedName>
        <fullName evidence="2">Uncharacterized protein</fullName>
    </submittedName>
</protein>
<name>A0AAV9XSY6_9PEZI</name>
<evidence type="ECO:0000313" key="2">
    <source>
        <dbReference type="EMBL" id="KAK6544662.1"/>
    </source>
</evidence>
<proteinExistence type="predicted"/>
<organism evidence="2 3">
    <name type="scientific">Orbilia ellipsospora</name>
    <dbReference type="NCBI Taxonomy" id="2528407"/>
    <lineage>
        <taxon>Eukaryota</taxon>
        <taxon>Fungi</taxon>
        <taxon>Dikarya</taxon>
        <taxon>Ascomycota</taxon>
        <taxon>Pezizomycotina</taxon>
        <taxon>Orbiliomycetes</taxon>
        <taxon>Orbiliales</taxon>
        <taxon>Orbiliaceae</taxon>
        <taxon>Orbilia</taxon>
    </lineage>
</organism>
<dbReference type="EMBL" id="JAVHJO010000001">
    <property type="protein sequence ID" value="KAK6544662.1"/>
    <property type="molecule type" value="Genomic_DNA"/>
</dbReference>
<feature type="region of interest" description="Disordered" evidence="1">
    <location>
        <begin position="177"/>
        <end position="200"/>
    </location>
</feature>
<gene>
    <name evidence="2" type="ORF">TWF694_001350</name>
</gene>
<feature type="compositionally biased region" description="Low complexity" evidence="1">
    <location>
        <begin position="75"/>
        <end position="85"/>
    </location>
</feature>
<feature type="compositionally biased region" description="Pro residues" evidence="1">
    <location>
        <begin position="86"/>
        <end position="99"/>
    </location>
</feature>
<evidence type="ECO:0000256" key="1">
    <source>
        <dbReference type="SAM" id="MobiDB-lite"/>
    </source>
</evidence>
<sequence>MGNMKKIKMPTIQEEPSFKPTPGDLQIQTTIPIRLPSEKSPKSSKSKLHRFKSRLVNLFPDKDKDKSKNSPPPSIISISQPTLLLPSPPTPILTPPTPQPESASPGCESPTGSFYTCPSYSSSSTSISSITAAYRFSSPTIFWDVITRRGQRSAILDEKRRREEEERRLSLGERIRRERFKRPSNSSQSAEETQTAQEVVEEQPITTIPQAIWQQELERRYYGDEEDEDVFYDADEELGDEEEGYYASYWRRVEELRKAVATAIADVALRPMDWRKMVD</sequence>
<dbReference type="AlphaFoldDB" id="A0AAV9XSY6"/>
<accession>A0AAV9XSY6</accession>
<feature type="compositionally biased region" description="Basic residues" evidence="1">
    <location>
        <begin position="42"/>
        <end position="53"/>
    </location>
</feature>
<comment type="caution">
    <text evidence="2">The sequence shown here is derived from an EMBL/GenBank/DDBJ whole genome shotgun (WGS) entry which is preliminary data.</text>
</comment>
<reference evidence="2 3" key="1">
    <citation type="submission" date="2019-10" db="EMBL/GenBank/DDBJ databases">
        <authorList>
            <person name="Palmer J.M."/>
        </authorList>
    </citation>
    <scope>NUCLEOTIDE SEQUENCE [LARGE SCALE GENOMIC DNA]</scope>
    <source>
        <strain evidence="2 3">TWF694</strain>
    </source>
</reference>
<dbReference type="Proteomes" id="UP001365542">
    <property type="component" value="Unassembled WGS sequence"/>
</dbReference>
<feature type="region of interest" description="Disordered" evidence="1">
    <location>
        <begin position="1"/>
        <end position="110"/>
    </location>
</feature>
<keyword evidence="3" id="KW-1185">Reference proteome</keyword>
<evidence type="ECO:0000313" key="3">
    <source>
        <dbReference type="Proteomes" id="UP001365542"/>
    </source>
</evidence>